<gene>
    <name evidence="1" type="ORF">FHW16_005526</name>
</gene>
<reference evidence="1 2" key="1">
    <citation type="submission" date="2020-07" db="EMBL/GenBank/DDBJ databases">
        <title>Genomic Encyclopedia of Type Strains, Phase IV (KMG-V): Genome sequencing to study the core and pangenomes of soil and plant-associated prokaryotes.</title>
        <authorList>
            <person name="Whitman W."/>
        </authorList>
    </citation>
    <scope>NUCLEOTIDE SEQUENCE [LARGE SCALE GENOMIC DNA]</scope>
    <source>
        <strain evidence="1 2">AN3</strain>
    </source>
</reference>
<dbReference type="AlphaFoldDB" id="A0A839ENX3"/>
<sequence length="149" mass="16426">MYYGKIDVSKQWVGNKESSRQQPHGRSIVVIAPNKADGEALLSDAYGPFVSESDLNSAFFQGEPRDKIEGWLKAENGLAKTKETELLIAGNRLLKGISIIAILVQMDGENDPLQTLIRVKSGEQIKHLALEDLGTVQLFDLVETIEGLF</sequence>
<dbReference type="Proteomes" id="UP000549052">
    <property type="component" value="Unassembled WGS sequence"/>
</dbReference>
<organism evidence="1 2">
    <name type="scientific">Phyllobacterium myrsinacearum</name>
    <dbReference type="NCBI Taxonomy" id="28101"/>
    <lineage>
        <taxon>Bacteria</taxon>
        <taxon>Pseudomonadati</taxon>
        <taxon>Pseudomonadota</taxon>
        <taxon>Alphaproteobacteria</taxon>
        <taxon>Hyphomicrobiales</taxon>
        <taxon>Phyllobacteriaceae</taxon>
        <taxon>Phyllobacterium</taxon>
    </lineage>
</organism>
<evidence type="ECO:0000313" key="1">
    <source>
        <dbReference type="EMBL" id="MBA8881781.1"/>
    </source>
</evidence>
<name>A0A839ENX3_9HYPH</name>
<dbReference type="EMBL" id="JACGXN010000016">
    <property type="protein sequence ID" value="MBA8881781.1"/>
    <property type="molecule type" value="Genomic_DNA"/>
</dbReference>
<protein>
    <submittedName>
        <fullName evidence="1">Uncharacterized protein</fullName>
    </submittedName>
</protein>
<accession>A0A839ENX3</accession>
<evidence type="ECO:0000313" key="2">
    <source>
        <dbReference type="Proteomes" id="UP000549052"/>
    </source>
</evidence>
<comment type="caution">
    <text evidence="1">The sequence shown here is derived from an EMBL/GenBank/DDBJ whole genome shotgun (WGS) entry which is preliminary data.</text>
</comment>
<keyword evidence="2" id="KW-1185">Reference proteome</keyword>
<proteinExistence type="predicted"/>
<dbReference type="RefSeq" id="WP_182552325.1">
    <property type="nucleotide sequence ID" value="NZ_JACGXN010000016.1"/>
</dbReference>